<evidence type="ECO:0000256" key="5">
    <source>
        <dbReference type="ARBA" id="ARBA00023316"/>
    </source>
</evidence>
<feature type="compositionally biased region" description="Polar residues" evidence="7">
    <location>
        <begin position="29"/>
        <end position="45"/>
    </location>
</feature>
<dbReference type="PANTHER" id="PTHR30582">
    <property type="entry name" value="L,D-TRANSPEPTIDASE"/>
    <property type="match status" value="1"/>
</dbReference>
<protein>
    <submittedName>
        <fullName evidence="9">L,D-transpeptidase-like protein</fullName>
    </submittedName>
</protein>
<keyword evidence="5 6" id="KW-0961">Cell wall biogenesis/degradation</keyword>
<dbReference type="GO" id="GO:0071555">
    <property type="term" value="P:cell wall organization"/>
    <property type="evidence" value="ECO:0007669"/>
    <property type="project" value="UniProtKB-UniRule"/>
</dbReference>
<feature type="active site" description="Nucleophile" evidence="6">
    <location>
        <position position="227"/>
    </location>
</feature>
<organism evidence="9 10">
    <name type="scientific">Solirubrobacter pauli</name>
    <dbReference type="NCBI Taxonomy" id="166793"/>
    <lineage>
        <taxon>Bacteria</taxon>
        <taxon>Bacillati</taxon>
        <taxon>Actinomycetota</taxon>
        <taxon>Thermoleophilia</taxon>
        <taxon>Solirubrobacterales</taxon>
        <taxon>Solirubrobacteraceae</taxon>
        <taxon>Solirubrobacter</taxon>
    </lineage>
</organism>
<dbReference type="AlphaFoldDB" id="A0A660KWK5"/>
<evidence type="ECO:0000256" key="4">
    <source>
        <dbReference type="ARBA" id="ARBA00022984"/>
    </source>
</evidence>
<dbReference type="GO" id="GO:0071972">
    <property type="term" value="F:peptidoglycan L,D-transpeptidase activity"/>
    <property type="evidence" value="ECO:0007669"/>
    <property type="project" value="TreeGrafter"/>
</dbReference>
<dbReference type="CDD" id="cd16913">
    <property type="entry name" value="YkuD_like"/>
    <property type="match status" value="1"/>
</dbReference>
<keyword evidence="3 6" id="KW-0133">Cell shape</keyword>
<keyword evidence="10" id="KW-1185">Reference proteome</keyword>
<dbReference type="InterPro" id="IPR038063">
    <property type="entry name" value="Transpep_catalytic_dom"/>
</dbReference>
<feature type="region of interest" description="Disordered" evidence="7">
    <location>
        <begin position="28"/>
        <end position="86"/>
    </location>
</feature>
<dbReference type="GO" id="GO:0016740">
    <property type="term" value="F:transferase activity"/>
    <property type="evidence" value="ECO:0007669"/>
    <property type="project" value="UniProtKB-KW"/>
</dbReference>
<dbReference type="GO" id="GO:0008360">
    <property type="term" value="P:regulation of cell shape"/>
    <property type="evidence" value="ECO:0007669"/>
    <property type="project" value="UniProtKB-UniRule"/>
</dbReference>
<dbReference type="GO" id="GO:0005576">
    <property type="term" value="C:extracellular region"/>
    <property type="evidence" value="ECO:0007669"/>
    <property type="project" value="TreeGrafter"/>
</dbReference>
<dbReference type="GO" id="GO:0018104">
    <property type="term" value="P:peptidoglycan-protein cross-linking"/>
    <property type="evidence" value="ECO:0007669"/>
    <property type="project" value="TreeGrafter"/>
</dbReference>
<feature type="compositionally biased region" description="Low complexity" evidence="7">
    <location>
        <begin position="50"/>
        <end position="63"/>
    </location>
</feature>
<accession>A0A660KWK5</accession>
<proteinExistence type="predicted"/>
<gene>
    <name evidence="9" type="ORF">C8N24_4120</name>
</gene>
<comment type="caution">
    <text evidence="9">The sequence shown here is derived from an EMBL/GenBank/DDBJ whole genome shotgun (WGS) entry which is preliminary data.</text>
</comment>
<keyword evidence="4 6" id="KW-0573">Peptidoglycan synthesis</keyword>
<evidence type="ECO:0000256" key="3">
    <source>
        <dbReference type="ARBA" id="ARBA00022960"/>
    </source>
</evidence>
<reference evidence="9 10" key="1">
    <citation type="submission" date="2018-10" db="EMBL/GenBank/DDBJ databases">
        <title>Genomic Encyclopedia of Archaeal and Bacterial Type Strains, Phase II (KMG-II): from individual species to whole genera.</title>
        <authorList>
            <person name="Goeker M."/>
        </authorList>
    </citation>
    <scope>NUCLEOTIDE SEQUENCE [LARGE SCALE GENOMIC DNA]</scope>
    <source>
        <strain evidence="9 10">DSM 14954</strain>
    </source>
</reference>
<feature type="domain" description="L,D-TPase catalytic" evidence="8">
    <location>
        <begin position="137"/>
        <end position="251"/>
    </location>
</feature>
<dbReference type="UniPathway" id="UPA00219"/>
<evidence type="ECO:0000256" key="1">
    <source>
        <dbReference type="ARBA" id="ARBA00004752"/>
    </source>
</evidence>
<evidence type="ECO:0000313" key="9">
    <source>
        <dbReference type="EMBL" id="RKQ86111.1"/>
    </source>
</evidence>
<comment type="pathway">
    <text evidence="1 6">Cell wall biogenesis; peptidoglycan biosynthesis.</text>
</comment>
<evidence type="ECO:0000256" key="2">
    <source>
        <dbReference type="ARBA" id="ARBA00022679"/>
    </source>
</evidence>
<dbReference type="PANTHER" id="PTHR30582:SF2">
    <property type="entry name" value="L,D-TRANSPEPTIDASE YCIB-RELATED"/>
    <property type="match status" value="1"/>
</dbReference>
<evidence type="ECO:0000313" key="10">
    <source>
        <dbReference type="Proteomes" id="UP000278962"/>
    </source>
</evidence>
<dbReference type="PROSITE" id="PS52029">
    <property type="entry name" value="LD_TPASE"/>
    <property type="match status" value="1"/>
</dbReference>
<dbReference type="Pfam" id="PF03734">
    <property type="entry name" value="YkuD"/>
    <property type="match status" value="1"/>
</dbReference>
<feature type="active site" description="Proton donor/acceptor" evidence="6">
    <location>
        <position position="212"/>
    </location>
</feature>
<evidence type="ECO:0000256" key="7">
    <source>
        <dbReference type="SAM" id="MobiDB-lite"/>
    </source>
</evidence>
<sequence length="252" mass="26725">MRSPLQGRSRRLAAVAAVAGAGASLLGCGQSSTPARTEPQRTATAEPQRAVAGRAAVRSSAAGTETVQLNRRTAAVRPSPDARPVTRLHARTPYGSRTRLWVRARRGPWLKVAALDAPGGVGWIHSRHTRPAPNAKRRVVIDRSEQRLIVRGGRSRWSTRVVVGAPSTPTPLGTFQVTDRLPGERFGGTYGAWVLPLSAYGTPARTSRLAIHGVPPAARSGVGSAGCVRVPHAALRRLIREVGPGTPVEIRA</sequence>
<keyword evidence="2" id="KW-0808">Transferase</keyword>
<evidence type="ECO:0000259" key="8">
    <source>
        <dbReference type="PROSITE" id="PS52029"/>
    </source>
</evidence>
<name>A0A660KWK5_9ACTN</name>
<dbReference type="InterPro" id="IPR005490">
    <property type="entry name" value="LD_TPept_cat_dom"/>
</dbReference>
<dbReference type="RefSeq" id="WP_170179263.1">
    <property type="nucleotide sequence ID" value="NZ_RBIL01000002.1"/>
</dbReference>
<evidence type="ECO:0000256" key="6">
    <source>
        <dbReference type="PROSITE-ProRule" id="PRU01373"/>
    </source>
</evidence>
<dbReference type="Proteomes" id="UP000278962">
    <property type="component" value="Unassembled WGS sequence"/>
</dbReference>
<dbReference type="SUPFAM" id="SSF141523">
    <property type="entry name" value="L,D-transpeptidase catalytic domain-like"/>
    <property type="match status" value="1"/>
</dbReference>
<dbReference type="InterPro" id="IPR050979">
    <property type="entry name" value="LD-transpeptidase"/>
</dbReference>
<dbReference type="Gene3D" id="2.40.440.10">
    <property type="entry name" value="L,D-transpeptidase catalytic domain-like"/>
    <property type="match status" value="1"/>
</dbReference>
<dbReference type="PROSITE" id="PS51257">
    <property type="entry name" value="PROKAR_LIPOPROTEIN"/>
    <property type="match status" value="1"/>
</dbReference>
<dbReference type="EMBL" id="RBIL01000002">
    <property type="protein sequence ID" value="RKQ86111.1"/>
    <property type="molecule type" value="Genomic_DNA"/>
</dbReference>